<dbReference type="Gene3D" id="3.90.79.10">
    <property type="entry name" value="Nucleoside Triphosphate Pyrophosphohydrolase"/>
    <property type="match status" value="1"/>
</dbReference>
<dbReference type="SUPFAM" id="SSF55811">
    <property type="entry name" value="Nudix"/>
    <property type="match status" value="1"/>
</dbReference>
<dbReference type="PRINTS" id="PR00502">
    <property type="entry name" value="NUDIXFAMILY"/>
</dbReference>
<comment type="similarity">
    <text evidence="3">Belongs to the Nudix hydrolase family.</text>
</comment>
<dbReference type="GO" id="GO:0016462">
    <property type="term" value="F:pyrophosphatase activity"/>
    <property type="evidence" value="ECO:0007669"/>
    <property type="project" value="UniProtKB-ARBA"/>
</dbReference>
<evidence type="ECO:0000313" key="5">
    <source>
        <dbReference type="EMBL" id="MST69394.1"/>
    </source>
</evidence>
<dbReference type="GO" id="GO:0019693">
    <property type="term" value="P:ribose phosphate metabolic process"/>
    <property type="evidence" value="ECO:0007669"/>
    <property type="project" value="TreeGrafter"/>
</dbReference>
<dbReference type="PANTHER" id="PTHR11839:SF18">
    <property type="entry name" value="NUDIX HYDROLASE DOMAIN-CONTAINING PROTEIN"/>
    <property type="match status" value="1"/>
</dbReference>
<proteinExistence type="inferred from homology"/>
<dbReference type="GO" id="GO:0006753">
    <property type="term" value="P:nucleoside phosphate metabolic process"/>
    <property type="evidence" value="ECO:0007669"/>
    <property type="project" value="TreeGrafter"/>
</dbReference>
<evidence type="ECO:0000256" key="2">
    <source>
        <dbReference type="ARBA" id="ARBA00022801"/>
    </source>
</evidence>
<name>A0A6A8MBT7_9FIRM</name>
<evidence type="ECO:0000256" key="1">
    <source>
        <dbReference type="ARBA" id="ARBA00001946"/>
    </source>
</evidence>
<dbReference type="PROSITE" id="PS51462">
    <property type="entry name" value="NUDIX"/>
    <property type="match status" value="1"/>
</dbReference>
<organism evidence="5">
    <name type="scientific">Baileyella intestinalis</name>
    <dbReference type="NCBI Taxonomy" id="2606709"/>
    <lineage>
        <taxon>Bacteria</taxon>
        <taxon>Bacillati</taxon>
        <taxon>Bacillota</taxon>
        <taxon>Clostridia</taxon>
        <taxon>Peptostreptococcales</taxon>
        <taxon>Anaerovoracaceae</taxon>
        <taxon>Baileyella</taxon>
    </lineage>
</organism>
<dbReference type="InterPro" id="IPR020084">
    <property type="entry name" value="NUDIX_hydrolase_CS"/>
</dbReference>
<dbReference type="PROSITE" id="PS00893">
    <property type="entry name" value="NUDIX_BOX"/>
    <property type="match status" value="1"/>
</dbReference>
<dbReference type="GO" id="GO:0005829">
    <property type="term" value="C:cytosol"/>
    <property type="evidence" value="ECO:0007669"/>
    <property type="project" value="TreeGrafter"/>
</dbReference>
<dbReference type="AlphaFoldDB" id="A0A6A8MBT7"/>
<reference evidence="5" key="1">
    <citation type="submission" date="2019-09" db="EMBL/GenBank/DDBJ databases">
        <title>In-depth cultivation of the pig gut microbiome towards novel bacterial diversity and tailored functional studies.</title>
        <authorList>
            <person name="Wylensek D."/>
            <person name="Hitch T.C.A."/>
            <person name="Clavel T."/>
        </authorList>
    </citation>
    <scope>NUCLEOTIDE SEQUENCE</scope>
    <source>
        <strain evidence="5">RF-744-FAT-WT-3</strain>
    </source>
</reference>
<evidence type="ECO:0000256" key="3">
    <source>
        <dbReference type="RuleBase" id="RU003476"/>
    </source>
</evidence>
<feature type="domain" description="Nudix hydrolase" evidence="4">
    <location>
        <begin position="39"/>
        <end position="168"/>
    </location>
</feature>
<dbReference type="RefSeq" id="WP_154572856.1">
    <property type="nucleotide sequence ID" value="NZ_DBEZJY010000077.1"/>
</dbReference>
<dbReference type="PANTHER" id="PTHR11839">
    <property type="entry name" value="UDP/ADP-SUGAR PYROPHOSPHATASE"/>
    <property type="match status" value="1"/>
</dbReference>
<comment type="cofactor">
    <cofactor evidence="1">
        <name>Mg(2+)</name>
        <dbReference type="ChEBI" id="CHEBI:18420"/>
    </cofactor>
</comment>
<accession>A0A6A8MBT7</accession>
<dbReference type="InterPro" id="IPR020476">
    <property type="entry name" value="Nudix_hydrolase"/>
</dbReference>
<dbReference type="CDD" id="cd03424">
    <property type="entry name" value="NUDIX_ADPRase_Nudt5_UGPPase_Nudt14"/>
    <property type="match status" value="1"/>
</dbReference>
<evidence type="ECO:0000259" key="4">
    <source>
        <dbReference type="PROSITE" id="PS51462"/>
    </source>
</evidence>
<dbReference type="Pfam" id="PF00293">
    <property type="entry name" value="NUDIX"/>
    <property type="match status" value="1"/>
</dbReference>
<dbReference type="FunFam" id="3.90.79.10:FF:000024">
    <property type="entry name" value="ADP-ribose pyrophosphatase"/>
    <property type="match status" value="1"/>
</dbReference>
<dbReference type="InterPro" id="IPR000086">
    <property type="entry name" value="NUDIX_hydrolase_dom"/>
</dbReference>
<protein>
    <submittedName>
        <fullName evidence="5">NUDIX hydrolase</fullName>
    </submittedName>
</protein>
<keyword evidence="2 3" id="KW-0378">Hydrolase</keyword>
<comment type="caution">
    <text evidence="5">The sequence shown here is derived from an EMBL/GenBank/DDBJ whole genome shotgun (WGS) entry which is preliminary data.</text>
</comment>
<gene>
    <name evidence="5" type="ORF">FYJ66_07300</name>
</gene>
<dbReference type="EMBL" id="VUNB01000005">
    <property type="protein sequence ID" value="MST69394.1"/>
    <property type="molecule type" value="Genomic_DNA"/>
</dbReference>
<sequence>MAFEEKTIDSQLIYKGPVFNIRKYKVTATGNQVTYRDVVEHSGGAVIVAVKDNGNVLLVRQFRKPVERVMVELPAGKRDPGEDPETTAIRELKEETGYTAGSIRFLTAIHTSVGYSTELLYIYLCKDLTPGETNFDSTEDLDLMELSADEALEKVMSGEITDSKTVVGLLFARQAGEI</sequence>
<dbReference type="InterPro" id="IPR015797">
    <property type="entry name" value="NUDIX_hydrolase-like_dom_sf"/>
</dbReference>